<comment type="caution">
    <text evidence="15">The sequence shown here is derived from an EMBL/GenBank/DDBJ whole genome shotgun (WGS) entry which is preliminary data.</text>
</comment>
<evidence type="ECO:0000256" key="11">
    <source>
        <dbReference type="ARBA" id="ARBA00023136"/>
    </source>
</evidence>
<evidence type="ECO:0000256" key="12">
    <source>
        <dbReference type="ARBA" id="ARBA00045908"/>
    </source>
</evidence>
<dbReference type="PANTHER" id="PTHR12966:SF0">
    <property type="entry name" value="NADH DEHYDROGENASE [UBIQUINONE] 1 ALPHA SUBCOMPLEX SUBUNIT 13"/>
    <property type="match status" value="1"/>
</dbReference>
<evidence type="ECO:0000313" key="16">
    <source>
        <dbReference type="Proteomes" id="UP000596742"/>
    </source>
</evidence>
<comment type="similarity">
    <text evidence="2 14">Belongs to the complex I NDUFA13 subunit family.</text>
</comment>
<evidence type="ECO:0000256" key="14">
    <source>
        <dbReference type="RuleBase" id="RU368034"/>
    </source>
</evidence>
<protein>
    <recommendedName>
        <fullName evidence="3 14">NADH dehydrogenase [ubiquinone] 1 alpha subcomplex subunit 13</fullName>
    </recommendedName>
</protein>
<evidence type="ECO:0000256" key="2">
    <source>
        <dbReference type="ARBA" id="ARBA00007312"/>
    </source>
</evidence>
<evidence type="ECO:0000313" key="15">
    <source>
        <dbReference type="EMBL" id="VDI09733.1"/>
    </source>
</evidence>
<dbReference type="PANTHER" id="PTHR12966">
    <property type="entry name" value="NADH DEHYDROGENASE UBIQUINONE 1 ALPHA SUBCOMPLEX SUBUNIT 13"/>
    <property type="match status" value="1"/>
</dbReference>
<keyword evidence="7 14" id="KW-0999">Mitochondrion inner membrane</keyword>
<keyword evidence="16" id="KW-1185">Reference proteome</keyword>
<comment type="subunit">
    <text evidence="13">Complex I is composed of 45 different subunits. Interacts with CARD15, but not with CARD4. Interacts with STAT3, but not with STAT1, STAT2 and STAT5A. Interacts with OLFM4.</text>
</comment>
<evidence type="ECO:0000256" key="3">
    <source>
        <dbReference type="ARBA" id="ARBA00018192"/>
    </source>
</evidence>
<keyword evidence="10 14" id="KW-0496">Mitochondrion</keyword>
<dbReference type="GO" id="GO:0045271">
    <property type="term" value="C:respiratory chain complex I"/>
    <property type="evidence" value="ECO:0007669"/>
    <property type="project" value="UniProtKB-UniRule"/>
</dbReference>
<dbReference type="Pfam" id="PF06212">
    <property type="entry name" value="GRIM-19"/>
    <property type="match status" value="1"/>
</dbReference>
<evidence type="ECO:0000256" key="7">
    <source>
        <dbReference type="ARBA" id="ARBA00022792"/>
    </source>
</evidence>
<keyword evidence="5 14" id="KW-0679">Respiratory chain</keyword>
<proteinExistence type="inferred from homology"/>
<evidence type="ECO:0000256" key="6">
    <source>
        <dbReference type="ARBA" id="ARBA00022692"/>
    </source>
</evidence>
<evidence type="ECO:0000256" key="1">
    <source>
        <dbReference type="ARBA" id="ARBA00004298"/>
    </source>
</evidence>
<dbReference type="Proteomes" id="UP000596742">
    <property type="component" value="Unassembled WGS sequence"/>
</dbReference>
<dbReference type="InterPro" id="IPR009346">
    <property type="entry name" value="GRIM-19"/>
</dbReference>
<evidence type="ECO:0000256" key="9">
    <source>
        <dbReference type="ARBA" id="ARBA00022989"/>
    </source>
</evidence>
<keyword evidence="6 14" id="KW-0812">Transmembrane</keyword>
<organism evidence="15 16">
    <name type="scientific">Mytilus galloprovincialis</name>
    <name type="common">Mediterranean mussel</name>
    <dbReference type="NCBI Taxonomy" id="29158"/>
    <lineage>
        <taxon>Eukaryota</taxon>
        <taxon>Metazoa</taxon>
        <taxon>Spiralia</taxon>
        <taxon>Lophotrochozoa</taxon>
        <taxon>Mollusca</taxon>
        <taxon>Bivalvia</taxon>
        <taxon>Autobranchia</taxon>
        <taxon>Pteriomorphia</taxon>
        <taxon>Mytilida</taxon>
        <taxon>Mytiloidea</taxon>
        <taxon>Mytilidae</taxon>
        <taxon>Mytilinae</taxon>
        <taxon>Mytilus</taxon>
    </lineage>
</organism>
<evidence type="ECO:0000256" key="8">
    <source>
        <dbReference type="ARBA" id="ARBA00022982"/>
    </source>
</evidence>
<evidence type="ECO:0000256" key="13">
    <source>
        <dbReference type="ARBA" id="ARBA00046797"/>
    </source>
</evidence>
<comment type="subcellular location">
    <subcellularLocation>
        <location evidence="1 14">Mitochondrion inner membrane</location>
        <topology evidence="1 14">Single-pass membrane protein</topology>
        <orientation evidence="1 14">Matrix side</orientation>
    </subcellularLocation>
</comment>
<feature type="transmembrane region" description="Helical" evidence="14">
    <location>
        <begin position="31"/>
        <end position="50"/>
    </location>
</feature>
<evidence type="ECO:0000256" key="4">
    <source>
        <dbReference type="ARBA" id="ARBA00022448"/>
    </source>
</evidence>
<comment type="function">
    <text evidence="12">Accessory subunit of the mitochondrial membrane respiratory chain NADH dehydrogenase (Complex I), that is believed not to be involved in catalysis. Complex I functions in the transfer of electrons from NADH to the respiratory chain. The immediate electron acceptor for the enzyme is believed to be ubiquinone. Involved in the interferon/all-trans-retinoic acid (IFN/RA) induced cell death. This apoptotic activity is inhibited by interaction with viral IRF1. Prevents the transactivation of STAT3 target genes. May play a role in CARD15-mediated innate mucosal responses and serve to regulate intestinal epithelial cell responses to microbes.</text>
</comment>
<evidence type="ECO:0000256" key="10">
    <source>
        <dbReference type="ARBA" id="ARBA00023128"/>
    </source>
</evidence>
<keyword evidence="4 14" id="KW-0813">Transport</keyword>
<dbReference type="OrthoDB" id="3308at2759"/>
<keyword evidence="11 14" id="KW-0472">Membrane</keyword>
<reference evidence="15" key="1">
    <citation type="submission" date="2018-11" db="EMBL/GenBank/DDBJ databases">
        <authorList>
            <person name="Alioto T."/>
            <person name="Alioto T."/>
        </authorList>
    </citation>
    <scope>NUCLEOTIDE SEQUENCE</scope>
</reference>
<comment type="function">
    <text evidence="14">Complex I functions in the transfer of electrons from NADH to the respiratory chain. Accessory subunit of the mitochondrial membrane respiratory chain NADH dehydrogenase (Complex I), that is believed not to be involved in catalysis.</text>
</comment>
<dbReference type="EMBL" id="UYJE01002325">
    <property type="protein sequence ID" value="VDI09733.1"/>
    <property type="molecule type" value="Genomic_DNA"/>
</dbReference>
<gene>
    <name evidence="15" type="ORF">MGAL_10B012297</name>
</gene>
<evidence type="ECO:0000256" key="5">
    <source>
        <dbReference type="ARBA" id="ARBA00022660"/>
    </source>
</evidence>
<accession>A0A8B6CUD5</accession>
<keyword evidence="9 14" id="KW-1133">Transmembrane helix</keyword>
<keyword evidence="8 14" id="KW-0249">Electron transport</keyword>
<dbReference type="AlphaFoldDB" id="A0A8B6CUD5"/>
<dbReference type="GO" id="GO:0005743">
    <property type="term" value="C:mitochondrial inner membrane"/>
    <property type="evidence" value="ECO:0007669"/>
    <property type="project" value="UniProtKB-SubCell"/>
</dbReference>
<name>A0A8B6CUD5_MYTGA</name>
<sequence length="148" mass="17482">MSRIGYTQDMPPPGGYKPIQYEKLMPKQGNAFIKLAGLIGFTGFGVFSYYQTRKIWRLRRVEQNDARFAVEPLIAAERQRSTMMHWRKVRDEENELMKNVPHWKTGTLYGEPVFYNKLGRWVEPNFAEYYAHVSSKTAVNHRNEARRH</sequence>
<keyword evidence="15" id="KW-0830">Ubiquinone</keyword>